<dbReference type="AlphaFoldDB" id="A0AAQ4DIU0"/>
<organism evidence="1 2">
    <name type="scientific">Amblyomma americanum</name>
    <name type="common">Lone star tick</name>
    <dbReference type="NCBI Taxonomy" id="6943"/>
    <lineage>
        <taxon>Eukaryota</taxon>
        <taxon>Metazoa</taxon>
        <taxon>Ecdysozoa</taxon>
        <taxon>Arthropoda</taxon>
        <taxon>Chelicerata</taxon>
        <taxon>Arachnida</taxon>
        <taxon>Acari</taxon>
        <taxon>Parasitiformes</taxon>
        <taxon>Ixodida</taxon>
        <taxon>Ixodoidea</taxon>
        <taxon>Ixodidae</taxon>
        <taxon>Amblyomminae</taxon>
        <taxon>Amblyomma</taxon>
    </lineage>
</organism>
<comment type="caution">
    <text evidence="1">The sequence shown here is derived from an EMBL/GenBank/DDBJ whole genome shotgun (WGS) entry which is preliminary data.</text>
</comment>
<protein>
    <submittedName>
        <fullName evidence="1">Uncharacterized protein</fullName>
    </submittedName>
</protein>
<sequence length="106" mass="10508">MTTSELVPVIDGCCSLGSTPDSFGDIAAPAVSCAELLPVLHRACSVPLWQCGSRNLVFEQMCGGGRGRGVGPPACAAAGCTVPAAGAGGNGGKVQVGASSLFHPHW</sequence>
<evidence type="ECO:0000313" key="1">
    <source>
        <dbReference type="EMBL" id="KAK8762380.1"/>
    </source>
</evidence>
<proteinExistence type="predicted"/>
<dbReference type="Proteomes" id="UP001321473">
    <property type="component" value="Unassembled WGS sequence"/>
</dbReference>
<reference evidence="1 2" key="1">
    <citation type="journal article" date="2023" name="Arcadia Sci">
        <title>De novo assembly of a long-read Amblyomma americanum tick genome.</title>
        <authorList>
            <person name="Chou S."/>
            <person name="Poskanzer K.E."/>
            <person name="Rollins M."/>
            <person name="Thuy-Boun P.S."/>
        </authorList>
    </citation>
    <scope>NUCLEOTIDE SEQUENCE [LARGE SCALE GENOMIC DNA]</scope>
    <source>
        <strain evidence="1">F_SG_1</strain>
        <tissue evidence="1">Salivary glands</tissue>
    </source>
</reference>
<name>A0AAQ4DIU0_AMBAM</name>
<dbReference type="EMBL" id="JARKHS020030139">
    <property type="protein sequence ID" value="KAK8762380.1"/>
    <property type="molecule type" value="Genomic_DNA"/>
</dbReference>
<evidence type="ECO:0000313" key="2">
    <source>
        <dbReference type="Proteomes" id="UP001321473"/>
    </source>
</evidence>
<accession>A0AAQ4DIU0</accession>
<gene>
    <name evidence="1" type="ORF">V5799_026354</name>
</gene>
<keyword evidence="2" id="KW-1185">Reference proteome</keyword>